<proteinExistence type="inferred from homology"/>
<name>X1F0A9_9ZZZZ</name>
<evidence type="ECO:0000256" key="3">
    <source>
        <dbReference type="ARBA" id="ARBA00025704"/>
    </source>
</evidence>
<sequence>MKVAIFIGSDSDYDVVKDAQAILKEFKVSFALEVTSAHRSPARTLRLIETYEEKGVEVFIAVAGKAAHLAGIVAAHTVKPVIGVPVESSSLDGLDALLSTVQMPKGVPVATMGLGKSGASNSALLAIQILSLNDSS</sequence>
<dbReference type="NCBIfam" id="TIGR01162">
    <property type="entry name" value="purE"/>
    <property type="match status" value="1"/>
</dbReference>
<dbReference type="GO" id="GO:0006189">
    <property type="term" value="P:'de novo' IMP biosynthetic process"/>
    <property type="evidence" value="ECO:0007669"/>
    <property type="project" value="InterPro"/>
</dbReference>
<dbReference type="GO" id="GO:0016853">
    <property type="term" value="F:isomerase activity"/>
    <property type="evidence" value="ECO:0007669"/>
    <property type="project" value="UniProtKB-KW"/>
</dbReference>
<dbReference type="InterPro" id="IPR033747">
    <property type="entry name" value="PurE_ClassI"/>
</dbReference>
<organism evidence="5">
    <name type="scientific">marine sediment metagenome</name>
    <dbReference type="NCBI Taxonomy" id="412755"/>
    <lineage>
        <taxon>unclassified sequences</taxon>
        <taxon>metagenomes</taxon>
        <taxon>ecological metagenomes</taxon>
    </lineage>
</organism>
<dbReference type="Pfam" id="PF00731">
    <property type="entry name" value="AIRC"/>
    <property type="match status" value="1"/>
</dbReference>
<gene>
    <name evidence="5" type="ORF">S03H2_18384</name>
</gene>
<evidence type="ECO:0000259" key="4">
    <source>
        <dbReference type="SMART" id="SM01001"/>
    </source>
</evidence>
<dbReference type="PANTHER" id="PTHR23046:SF2">
    <property type="entry name" value="PHOSPHORIBOSYLAMINOIMIDAZOLE CARBOXYLASE"/>
    <property type="match status" value="1"/>
</dbReference>
<accession>X1F0A9</accession>
<dbReference type="SUPFAM" id="SSF52255">
    <property type="entry name" value="N5-CAIR mutase (phosphoribosylaminoimidazole carboxylase, PurE)"/>
    <property type="match status" value="1"/>
</dbReference>
<dbReference type="AlphaFoldDB" id="X1F0A9"/>
<comment type="pathway">
    <text evidence="3">Purine metabolism.</text>
</comment>
<dbReference type="EMBL" id="BARU01009536">
    <property type="protein sequence ID" value="GAH38332.1"/>
    <property type="molecule type" value="Genomic_DNA"/>
</dbReference>
<dbReference type="InterPro" id="IPR000031">
    <property type="entry name" value="PurE_dom"/>
</dbReference>
<dbReference type="Gene3D" id="3.40.50.1970">
    <property type="match status" value="1"/>
</dbReference>
<reference evidence="5" key="1">
    <citation type="journal article" date="2014" name="Front. Microbiol.">
        <title>High frequency of phylogenetically diverse reductive dehalogenase-homologous genes in deep subseafloor sedimentary metagenomes.</title>
        <authorList>
            <person name="Kawai M."/>
            <person name="Futagami T."/>
            <person name="Toyoda A."/>
            <person name="Takaki Y."/>
            <person name="Nishi S."/>
            <person name="Hori S."/>
            <person name="Arai W."/>
            <person name="Tsubouchi T."/>
            <person name="Morono Y."/>
            <person name="Uchiyama I."/>
            <person name="Ito T."/>
            <person name="Fujiyama A."/>
            <person name="Inagaki F."/>
            <person name="Takami H."/>
        </authorList>
    </citation>
    <scope>NUCLEOTIDE SEQUENCE</scope>
    <source>
        <strain evidence="5">Expedition CK06-06</strain>
    </source>
</reference>
<evidence type="ECO:0000256" key="2">
    <source>
        <dbReference type="ARBA" id="ARBA00023235"/>
    </source>
</evidence>
<comment type="caution">
    <text evidence="5">The sequence shown here is derived from an EMBL/GenBank/DDBJ whole genome shotgun (WGS) entry which is preliminary data.</text>
</comment>
<dbReference type="PANTHER" id="PTHR23046">
    <property type="entry name" value="PHOSPHORIBOSYLAMINOIMIDAZOLE CARBOXYLASE CATALYTIC SUBUNIT"/>
    <property type="match status" value="1"/>
</dbReference>
<dbReference type="InterPro" id="IPR024694">
    <property type="entry name" value="PurE_prokaryotes"/>
</dbReference>
<keyword evidence="1" id="KW-0658">Purine biosynthesis</keyword>
<dbReference type="SMART" id="SM01001">
    <property type="entry name" value="AIRC"/>
    <property type="match status" value="1"/>
</dbReference>
<feature type="non-terminal residue" evidence="5">
    <location>
        <position position="136"/>
    </location>
</feature>
<feature type="domain" description="PurE" evidence="4">
    <location>
        <begin position="1"/>
        <end position="136"/>
    </location>
</feature>
<dbReference type="HAMAP" id="MF_01929">
    <property type="entry name" value="PurE_classI"/>
    <property type="match status" value="1"/>
</dbReference>
<dbReference type="PIRSF" id="PIRSF001338">
    <property type="entry name" value="AIR_carboxylase"/>
    <property type="match status" value="1"/>
</dbReference>
<evidence type="ECO:0000313" key="5">
    <source>
        <dbReference type="EMBL" id="GAH38332.1"/>
    </source>
</evidence>
<keyword evidence="2" id="KW-0413">Isomerase</keyword>
<protein>
    <recommendedName>
        <fullName evidence="4">PurE domain-containing protein</fullName>
    </recommendedName>
</protein>
<evidence type="ECO:0000256" key="1">
    <source>
        <dbReference type="ARBA" id="ARBA00022755"/>
    </source>
</evidence>